<keyword evidence="1" id="KW-0812">Transmembrane</keyword>
<feature type="transmembrane region" description="Helical" evidence="1">
    <location>
        <begin position="341"/>
        <end position="374"/>
    </location>
</feature>
<feature type="transmembrane region" description="Helical" evidence="1">
    <location>
        <begin position="46"/>
        <end position="68"/>
    </location>
</feature>
<reference evidence="2 3" key="1">
    <citation type="journal article" date="2012" name="J. Bacteriol.">
        <title>Draft Genome Sequences for Two Metal-Reducing Pelosinus fermentans Strains Isolated from a Cr(VI)-Contaminated Site and for Type Strain R7.</title>
        <authorList>
            <person name="Brown S.D."/>
            <person name="Podar M."/>
            <person name="Klingeman D.M."/>
            <person name="Johnson C.M."/>
            <person name="Yang Z.K."/>
            <person name="Utturkar S.M."/>
            <person name="Land M.L."/>
            <person name="Mosher J.J."/>
            <person name="Hurt R.A.Jr."/>
            <person name="Phelps T.J."/>
            <person name="Palumbo A.V."/>
            <person name="Arkin A.P."/>
            <person name="Hazen T.C."/>
            <person name="Elias D.A."/>
        </authorList>
    </citation>
    <scope>NUCLEOTIDE SEQUENCE [LARGE SCALE GENOMIC DNA]</scope>
    <source>
        <strain evidence="2 3">B4</strain>
    </source>
</reference>
<sequence length="444" mass="46777">MLIGVAIAAVLLLLVMITYFKINPFVTLMIVSVFLGVAAGMPFDKVLASIQAGLGNTLGFIAIVLGLGTMLGKMLEESGGAERIAKTLINLFGLKKVHWAMMIVAFIVGIPVFFQVGVVLLIPLVFTIAKETGISLLKVGLPLVAGLSIVHGLVPPHPAAMAAVDIFKADVGKTILYSLIVGLPAAALAGPLFASFISKRMRVVGVPEGFADQIKAGREDHEMPGFGITVFTILLPVILMLFATIADLTMDRTSQMFAILKFIGSPFMALLIALLFAFYSFGFSRNFNLTQIGKFCDQSLPAMASILMVIGGGGAFNKVLLDSGIGNEIAKMASTMGLSPIMLAWTIAAMIRVATGSSTVSMMTAAGIVAPLVANTAGVSKEIIVLAVGSGALVLSHVNDAGFWIVKEYFGMTVTETLKTWTVLETILSVSSLVFILLLSKVVS</sequence>
<feature type="transmembrane region" description="Helical" evidence="1">
    <location>
        <begin position="300"/>
        <end position="321"/>
    </location>
</feature>
<feature type="transmembrane region" description="Helical" evidence="1">
    <location>
        <begin position="258"/>
        <end position="279"/>
    </location>
</feature>
<dbReference type="InterPro" id="IPR003474">
    <property type="entry name" value="Glcn_transporter"/>
</dbReference>
<protein>
    <submittedName>
        <fullName evidence="2">Gluconate transporter</fullName>
    </submittedName>
</protein>
<comment type="caution">
    <text evidence="2">The sequence shown here is derived from an EMBL/GenBank/DDBJ whole genome shotgun (WGS) entry which is preliminary data.</text>
</comment>
<evidence type="ECO:0000313" key="3">
    <source>
        <dbReference type="Proteomes" id="UP000004324"/>
    </source>
</evidence>
<dbReference type="GO" id="GO:0015128">
    <property type="term" value="F:gluconate transmembrane transporter activity"/>
    <property type="evidence" value="ECO:0007669"/>
    <property type="project" value="InterPro"/>
</dbReference>
<dbReference type="PANTHER" id="PTHR30354:SF26">
    <property type="entry name" value="TRANSPORTER, PUTATIVE-RELATED"/>
    <property type="match status" value="1"/>
</dbReference>
<feature type="transmembrane region" description="Helical" evidence="1">
    <location>
        <begin position="136"/>
        <end position="154"/>
    </location>
</feature>
<evidence type="ECO:0000313" key="2">
    <source>
        <dbReference type="EMBL" id="EIW15920.1"/>
    </source>
</evidence>
<dbReference type="PANTHER" id="PTHR30354">
    <property type="entry name" value="GNT FAMILY GLUCONATE TRANSPORTER"/>
    <property type="match status" value="1"/>
</dbReference>
<keyword evidence="1" id="KW-0472">Membrane</keyword>
<dbReference type="PIRSF" id="PIRSF002746">
    <property type="entry name" value="Gluconate_transporter"/>
    <property type="match status" value="1"/>
</dbReference>
<dbReference type="OrthoDB" id="9787129at2"/>
<evidence type="ECO:0000256" key="1">
    <source>
        <dbReference type="SAM" id="Phobius"/>
    </source>
</evidence>
<name>I8RED4_9FIRM</name>
<keyword evidence="3" id="KW-1185">Reference proteome</keyword>
<feature type="transmembrane region" description="Helical" evidence="1">
    <location>
        <begin position="225"/>
        <end position="246"/>
    </location>
</feature>
<feature type="transmembrane region" description="Helical" evidence="1">
    <location>
        <begin position="6"/>
        <end position="39"/>
    </location>
</feature>
<dbReference type="GO" id="GO:0005886">
    <property type="term" value="C:plasma membrane"/>
    <property type="evidence" value="ECO:0007669"/>
    <property type="project" value="TreeGrafter"/>
</dbReference>
<dbReference type="PATRIC" id="fig|1149862.3.peg.4643"/>
<feature type="transmembrane region" description="Helical" evidence="1">
    <location>
        <begin position="383"/>
        <end position="406"/>
    </location>
</feature>
<dbReference type="EMBL" id="AKVJ01000076">
    <property type="protein sequence ID" value="EIW15920.1"/>
    <property type="molecule type" value="Genomic_DNA"/>
</dbReference>
<dbReference type="NCBIfam" id="TIGR00791">
    <property type="entry name" value="gntP"/>
    <property type="match status" value="1"/>
</dbReference>
<accession>I8RED4</accession>
<organism evidence="2 3">
    <name type="scientific">Pelosinus fermentans B4</name>
    <dbReference type="NCBI Taxonomy" id="1149862"/>
    <lineage>
        <taxon>Bacteria</taxon>
        <taxon>Bacillati</taxon>
        <taxon>Bacillota</taxon>
        <taxon>Negativicutes</taxon>
        <taxon>Selenomonadales</taxon>
        <taxon>Sporomusaceae</taxon>
        <taxon>Pelosinus</taxon>
    </lineage>
</organism>
<dbReference type="Proteomes" id="UP000004324">
    <property type="component" value="Unassembled WGS sequence"/>
</dbReference>
<keyword evidence="1" id="KW-1133">Transmembrane helix</keyword>
<dbReference type="Pfam" id="PF02447">
    <property type="entry name" value="GntP_permease"/>
    <property type="match status" value="1"/>
</dbReference>
<feature type="transmembrane region" description="Helical" evidence="1">
    <location>
        <begin position="99"/>
        <end position="129"/>
    </location>
</feature>
<proteinExistence type="predicted"/>
<feature type="transmembrane region" description="Helical" evidence="1">
    <location>
        <begin position="174"/>
        <end position="194"/>
    </location>
</feature>
<dbReference type="AlphaFoldDB" id="I8RED4"/>
<gene>
    <name evidence="2" type="ORF">FB4_1609</name>
</gene>
<dbReference type="RefSeq" id="WP_007938874.1">
    <property type="nucleotide sequence ID" value="NZ_AKVJ01000076.1"/>
</dbReference>
<feature type="transmembrane region" description="Helical" evidence="1">
    <location>
        <begin position="418"/>
        <end position="439"/>
    </location>
</feature>